<dbReference type="CDD" id="cd08267">
    <property type="entry name" value="MDR1"/>
    <property type="match status" value="1"/>
</dbReference>
<dbReference type="PANTHER" id="PTHR44013">
    <property type="entry name" value="ZINC-TYPE ALCOHOL DEHYDROGENASE-LIKE PROTEIN C16A3.02C"/>
    <property type="match status" value="1"/>
</dbReference>
<dbReference type="InterPro" id="IPR036291">
    <property type="entry name" value="NAD(P)-bd_dom_sf"/>
</dbReference>
<evidence type="ECO:0000313" key="3">
    <source>
        <dbReference type="Proteomes" id="UP000238348"/>
    </source>
</evidence>
<evidence type="ECO:0000313" key="2">
    <source>
        <dbReference type="EMBL" id="AUX40349.1"/>
    </source>
</evidence>
<reference evidence="2 3" key="1">
    <citation type="submission" date="2015-09" db="EMBL/GenBank/DDBJ databases">
        <title>Sorangium comparison.</title>
        <authorList>
            <person name="Zaburannyi N."/>
            <person name="Bunk B."/>
            <person name="Overmann J."/>
            <person name="Mueller R."/>
        </authorList>
    </citation>
    <scope>NUCLEOTIDE SEQUENCE [LARGE SCALE GENOMIC DNA]</scope>
    <source>
        <strain evidence="2 3">So ce26</strain>
    </source>
</reference>
<dbReference type="InterPro" id="IPR020843">
    <property type="entry name" value="ER"/>
</dbReference>
<dbReference type="EMBL" id="CP012673">
    <property type="protein sequence ID" value="AUX40349.1"/>
    <property type="molecule type" value="Genomic_DNA"/>
</dbReference>
<sequence length="324" mass="35216">MHMKAAVYDRYGSPEVLEVRAIPAPEPRDHEVRIAIRATTATAACQMMRRGDTLTARLVLGLLRPRRRFRVLGIEIAGTVERVGRRVTRFRPGDRVFGFTGFGAGGYAEYVCLPEHGSIAHAPGGLSHEEACSLVDGPTTALYFLRDRARLRTGERIAVVGASGSIGTAAVQLARHVGAEVTAVCSGRNADLVRSLGAHHVVDYTREDYAARADVYDVIFDTVGASSFSRARRCLSRGGRYLITVGGPELYLRDAWSRAFGSKKLVFGMSVDKKAALPVVSDLVARGALRPVIDRRYPLEAIADAHRYVETGRKRGNVVIDVGA</sequence>
<dbReference type="AlphaFoldDB" id="A0A2L0EM32"/>
<dbReference type="SUPFAM" id="SSF51735">
    <property type="entry name" value="NAD(P)-binding Rossmann-fold domains"/>
    <property type="match status" value="1"/>
</dbReference>
<dbReference type="Gene3D" id="3.90.180.10">
    <property type="entry name" value="Medium-chain alcohol dehydrogenases, catalytic domain"/>
    <property type="match status" value="1"/>
</dbReference>
<dbReference type="Gene3D" id="3.40.50.720">
    <property type="entry name" value="NAD(P)-binding Rossmann-like Domain"/>
    <property type="match status" value="1"/>
</dbReference>
<dbReference type="PANTHER" id="PTHR44013:SF1">
    <property type="entry name" value="ZINC-TYPE ALCOHOL DEHYDROGENASE-LIKE PROTEIN C16A3.02C"/>
    <property type="match status" value="1"/>
</dbReference>
<protein>
    <submittedName>
        <fullName evidence="2">NADPH:quinone reductase</fullName>
    </submittedName>
</protein>
<dbReference type="GO" id="GO:0016491">
    <property type="term" value="F:oxidoreductase activity"/>
    <property type="evidence" value="ECO:0007669"/>
    <property type="project" value="InterPro"/>
</dbReference>
<dbReference type="Pfam" id="PF08240">
    <property type="entry name" value="ADH_N"/>
    <property type="match status" value="1"/>
</dbReference>
<dbReference type="Pfam" id="PF13602">
    <property type="entry name" value="ADH_zinc_N_2"/>
    <property type="match status" value="1"/>
</dbReference>
<dbReference type="SMART" id="SM00829">
    <property type="entry name" value="PKS_ER"/>
    <property type="match status" value="1"/>
</dbReference>
<dbReference type="InterPro" id="IPR052733">
    <property type="entry name" value="Chloroplast_QOR"/>
</dbReference>
<dbReference type="SUPFAM" id="SSF50129">
    <property type="entry name" value="GroES-like"/>
    <property type="match status" value="1"/>
</dbReference>
<feature type="domain" description="Enoyl reductase (ER)" evidence="1">
    <location>
        <begin position="12"/>
        <end position="320"/>
    </location>
</feature>
<proteinExistence type="predicted"/>
<name>A0A2L0EM32_SORCE</name>
<accession>A0A2L0EM32</accession>
<evidence type="ECO:0000259" key="1">
    <source>
        <dbReference type="SMART" id="SM00829"/>
    </source>
</evidence>
<dbReference type="InterPro" id="IPR013154">
    <property type="entry name" value="ADH-like_N"/>
</dbReference>
<organism evidence="2 3">
    <name type="scientific">Sorangium cellulosum</name>
    <name type="common">Polyangium cellulosum</name>
    <dbReference type="NCBI Taxonomy" id="56"/>
    <lineage>
        <taxon>Bacteria</taxon>
        <taxon>Pseudomonadati</taxon>
        <taxon>Myxococcota</taxon>
        <taxon>Polyangia</taxon>
        <taxon>Polyangiales</taxon>
        <taxon>Polyangiaceae</taxon>
        <taxon>Sorangium</taxon>
    </lineage>
</organism>
<gene>
    <name evidence="2" type="ORF">SOCE26_017490</name>
</gene>
<dbReference type="InterPro" id="IPR011032">
    <property type="entry name" value="GroES-like_sf"/>
</dbReference>
<dbReference type="Proteomes" id="UP000238348">
    <property type="component" value="Chromosome"/>
</dbReference>